<evidence type="ECO:0000313" key="8">
    <source>
        <dbReference type="Proteomes" id="UP001334732"/>
    </source>
</evidence>
<keyword evidence="8" id="KW-1185">Reference proteome</keyword>
<evidence type="ECO:0000256" key="4">
    <source>
        <dbReference type="ARBA" id="ARBA00023136"/>
    </source>
</evidence>
<organism evidence="7 8">
    <name type="scientific">Thiobacillus sedimenti</name>
    <dbReference type="NCBI Taxonomy" id="3110231"/>
    <lineage>
        <taxon>Bacteria</taxon>
        <taxon>Pseudomonadati</taxon>
        <taxon>Pseudomonadota</taxon>
        <taxon>Betaproteobacteria</taxon>
        <taxon>Nitrosomonadales</taxon>
        <taxon>Thiobacillaceae</taxon>
        <taxon>Thiobacillus</taxon>
    </lineage>
</organism>
<dbReference type="Proteomes" id="UP001334732">
    <property type="component" value="Chromosome"/>
</dbReference>
<evidence type="ECO:0000256" key="2">
    <source>
        <dbReference type="ARBA" id="ARBA00022692"/>
    </source>
</evidence>
<proteinExistence type="predicted"/>
<gene>
    <name evidence="7" type="ORF">VA613_04285</name>
</gene>
<evidence type="ECO:0000259" key="6">
    <source>
        <dbReference type="Pfam" id="PF04357"/>
    </source>
</evidence>
<evidence type="ECO:0000313" key="7">
    <source>
        <dbReference type="EMBL" id="WRS40094.1"/>
    </source>
</evidence>
<dbReference type="EMBL" id="CP141769">
    <property type="protein sequence ID" value="WRS40094.1"/>
    <property type="molecule type" value="Genomic_DNA"/>
</dbReference>
<dbReference type="PANTHER" id="PTHR36985:SF1">
    <property type="entry name" value="TRANSLOCATION AND ASSEMBLY MODULE SUBUNIT TAMB"/>
    <property type="match status" value="1"/>
</dbReference>
<evidence type="ECO:0000256" key="5">
    <source>
        <dbReference type="SAM" id="SignalP"/>
    </source>
</evidence>
<feature type="signal peptide" evidence="5">
    <location>
        <begin position="1"/>
        <end position="26"/>
    </location>
</feature>
<dbReference type="PANTHER" id="PTHR36985">
    <property type="entry name" value="TRANSLOCATION AND ASSEMBLY MODULE SUBUNIT TAMB"/>
    <property type="match status" value="1"/>
</dbReference>
<name>A0ABZ1CL33_9PROT</name>
<keyword evidence="4" id="KW-0472">Membrane</keyword>
<keyword evidence="5" id="KW-0732">Signal</keyword>
<sequence>MRRSVAVLAGLAAALVLAIAALLATAATDAGLRGLANAAAGLSGGRLAVAGVEGHLGGPIRVGRVVVTTAAKRITVEGARLEWQPGALLHGTLDVGLLAAQGVRVEVLKPDTTPLQPPSSLRLPVRVRIAAWDVAQLVLVDAGTTRVFRMLHGRVDDAGDRYRFTGMRAATPWADVGGALELGKDAPFPVRGRLDATRAEPVPLRATLAVDGPLAALAFRLDAEARGMRASARGEVAPFAPVRLPRLLVAGEGVDPRQFLAGAPAADFAFSGVFEGLPGERLLGSFSLSNRLAGRLDAGRLPLADLSGAVVGDVRRADFSALSIDLGAAGRLGGSGRWQNGRLHLRLDSPRLDLAGLHRRLHATRLQTVLQLDGDATRQTLTADVSERWGQGRVALSHGDAVVRLDSANFAGQAGRLSAHGELRLDAARAFSLAFDAAQINPARFGKFPRGRLNARGEASGALLPAARLQAQFVLPPGELEGRPVKGQGRLRYDSGHLADADVDVDLAGNRATLKGAYGRAGDRLAWNVDAPALARLNLGVAGRLASRGSASGDPARPQVEGQVRASGLRLPGGVAVDSLDALANLQAAANGPFSGKLDAVGVRLAGRRVDAVHATLTGRRDAHALALEARLPGWHATARLAGGLDANGTWRGQLDQAQAQGAWPLALLAPARLQLSRDRQQVDNLSLAWAGGRLTLAHLDREGSTLASRGTLANLPLAPLLGLLQPAPPLTTDLRVGGDWDLRAAAALDGRLRLRREAGDVRLNDPALAMGLTALTLDAEAAAGKARLQLAADTRDAGRLRLDGQGTLVREGAAFTLSRSAPLAWTARFDAPDLRLLRPFLPLGVRADARLAARLTGSGSLAAPQVEGEVRADAIRFAMPEEGVAITGGTLQLALADDRVRVATGELKGTSGRIVVSGEAQLSNPQAGLKLDFQQFAATNRSDRRVVVSGATTLDLDPRQVRLTGTLTADRARLEMPEASRPELSSDVVVVGRPPREQPAAQRIPLALDLTLRLGNDFLFKGAGLDARLGGQLRVFTIVQAVPAPGPRLAAAPAQQLRAEGTIQVVKGRYAAYAQTLDIERGVMRFVGPIDNPGLDVLAVRTTPSVKVGVEVGGTVQRPVVTLYSDPPLPDTEKLAWLVLGHGLESSGQQEFVLLQVAAGALLSQTESVNLQAKMAETLGIDSFDVRAGSGEALTGTVVSVGKRLSSRATLSYEQSLDGLSQVVKVLYQLSKHVRLEAQAGQQNSLDAFYTREYD</sequence>
<reference evidence="7 8" key="1">
    <citation type="submission" date="2023-12" db="EMBL/GenBank/DDBJ databases">
        <title>Thiobacillus sedimentum sp. nov., a chemolithoautotrophic sulfur-oxidizing bacterium isolated from freshwater sediment.</title>
        <authorList>
            <person name="Luo J."/>
            <person name="Dai C."/>
        </authorList>
    </citation>
    <scope>NUCLEOTIDE SEQUENCE [LARGE SCALE GENOMIC DNA]</scope>
    <source>
        <strain evidence="7 8">SCUT-2</strain>
    </source>
</reference>
<evidence type="ECO:0000256" key="3">
    <source>
        <dbReference type="ARBA" id="ARBA00022989"/>
    </source>
</evidence>
<keyword evidence="3" id="KW-1133">Transmembrane helix</keyword>
<dbReference type="InterPro" id="IPR007452">
    <property type="entry name" value="TamB_C"/>
</dbReference>
<dbReference type="RefSeq" id="WP_324780625.1">
    <property type="nucleotide sequence ID" value="NZ_CP141769.1"/>
</dbReference>
<protein>
    <submittedName>
        <fullName evidence="7">Translocation/assembly module TamB domain-containing protein</fullName>
    </submittedName>
</protein>
<keyword evidence="2" id="KW-0812">Transmembrane</keyword>
<evidence type="ECO:0000256" key="1">
    <source>
        <dbReference type="ARBA" id="ARBA00004167"/>
    </source>
</evidence>
<feature type="chain" id="PRO_5046134782" evidence="5">
    <location>
        <begin position="27"/>
        <end position="1256"/>
    </location>
</feature>
<accession>A0ABZ1CL33</accession>
<comment type="subcellular location">
    <subcellularLocation>
        <location evidence="1">Membrane</location>
        <topology evidence="1">Single-pass membrane protein</topology>
    </subcellularLocation>
</comment>
<feature type="domain" description="Translocation and assembly module TamB C-terminal" evidence="6">
    <location>
        <begin position="910"/>
        <end position="1255"/>
    </location>
</feature>
<dbReference type="Pfam" id="PF04357">
    <property type="entry name" value="TamB"/>
    <property type="match status" value="1"/>
</dbReference>